<feature type="compositionally biased region" description="Polar residues" evidence="1">
    <location>
        <begin position="1"/>
        <end position="11"/>
    </location>
</feature>
<dbReference type="EMBL" id="JBHSJH010000002">
    <property type="protein sequence ID" value="MFC4892446.1"/>
    <property type="molecule type" value="Genomic_DNA"/>
</dbReference>
<feature type="compositionally biased region" description="Polar residues" evidence="1">
    <location>
        <begin position="41"/>
        <end position="59"/>
    </location>
</feature>
<protein>
    <submittedName>
        <fullName evidence="2">Uncharacterized protein</fullName>
    </submittedName>
</protein>
<name>A0ABV9TBH4_9GAMM</name>
<evidence type="ECO:0000313" key="3">
    <source>
        <dbReference type="Proteomes" id="UP001595926"/>
    </source>
</evidence>
<sequence length="59" mass="6317">NNNQNIKNSVSAEYDSLDPSKPSQAELHTTSELIDTGDDFQFNSKNIDSSSQAGGNPMG</sequence>
<keyword evidence="3" id="KW-1185">Reference proteome</keyword>
<dbReference type="RefSeq" id="WP_377654741.1">
    <property type="nucleotide sequence ID" value="NZ_JBHSJH010000002.1"/>
</dbReference>
<reference evidence="3" key="1">
    <citation type="journal article" date="2019" name="Int. J. Syst. Evol. Microbiol.">
        <title>The Global Catalogue of Microorganisms (GCM) 10K type strain sequencing project: providing services to taxonomists for standard genome sequencing and annotation.</title>
        <authorList>
            <consortium name="The Broad Institute Genomics Platform"/>
            <consortium name="The Broad Institute Genome Sequencing Center for Infectious Disease"/>
            <person name="Wu L."/>
            <person name="Ma J."/>
        </authorList>
    </citation>
    <scope>NUCLEOTIDE SEQUENCE [LARGE SCALE GENOMIC DNA]</scope>
    <source>
        <strain evidence="3">CGMCC 1.13718</strain>
    </source>
</reference>
<evidence type="ECO:0000256" key="1">
    <source>
        <dbReference type="SAM" id="MobiDB-lite"/>
    </source>
</evidence>
<comment type="caution">
    <text evidence="2">The sequence shown here is derived from an EMBL/GenBank/DDBJ whole genome shotgun (WGS) entry which is preliminary data.</text>
</comment>
<proteinExistence type="predicted"/>
<evidence type="ECO:0000313" key="2">
    <source>
        <dbReference type="EMBL" id="MFC4892446.1"/>
    </source>
</evidence>
<accession>A0ABV9TBH4</accession>
<feature type="compositionally biased region" description="Polar residues" evidence="1">
    <location>
        <begin position="21"/>
        <end position="33"/>
    </location>
</feature>
<feature type="region of interest" description="Disordered" evidence="1">
    <location>
        <begin position="1"/>
        <end position="59"/>
    </location>
</feature>
<organism evidence="2 3">
    <name type="scientific">Pseudofrancisella aestuarii</name>
    <dbReference type="NCBI Taxonomy" id="2670347"/>
    <lineage>
        <taxon>Bacteria</taxon>
        <taxon>Pseudomonadati</taxon>
        <taxon>Pseudomonadota</taxon>
        <taxon>Gammaproteobacteria</taxon>
        <taxon>Thiotrichales</taxon>
        <taxon>Francisellaceae</taxon>
        <taxon>Pseudofrancisella</taxon>
    </lineage>
</organism>
<feature type="non-terminal residue" evidence="2">
    <location>
        <position position="1"/>
    </location>
</feature>
<gene>
    <name evidence="2" type="ORF">ACFPDQ_05215</name>
</gene>
<dbReference type="Proteomes" id="UP001595926">
    <property type="component" value="Unassembled WGS sequence"/>
</dbReference>